<dbReference type="AlphaFoldDB" id="A0A6N4R5I4"/>
<accession>A0A6N4R5I4</accession>
<comment type="caution">
    <text evidence="2">The sequence shown here is derived from an EMBL/GenBank/DDBJ whole genome shotgun (WGS) entry which is preliminary data.</text>
</comment>
<name>A0A6N4R5I4_BLAVI</name>
<proteinExistence type="predicted"/>
<feature type="domain" description="Flagellar protein FlgJ N-terminal" evidence="1">
    <location>
        <begin position="64"/>
        <end position="105"/>
    </location>
</feature>
<protein>
    <recommendedName>
        <fullName evidence="1">Flagellar protein FlgJ N-terminal domain-containing protein</fullName>
    </recommendedName>
</protein>
<dbReference type="EMBL" id="VAFM01000001">
    <property type="protein sequence ID" value="TKW61923.1"/>
    <property type="molecule type" value="Genomic_DNA"/>
</dbReference>
<dbReference type="InterPro" id="IPR019301">
    <property type="entry name" value="Flagellar_prot_FlgJ_N"/>
</dbReference>
<sequence length="133" mass="14380">MNTLGSPDISASLMRMQTGMQQGMKATTIPAAENVSDEDKATLRKKAKEFEAFFIYQSMELMKADVDSEFSGGYAEDMFRHTLNEQMATNVTEAGGIGIADTIYAELLRNQENRNAALAAAKAAGQAYAGVAR</sequence>
<gene>
    <name evidence="2" type="ORF">DI628_04690</name>
</gene>
<reference evidence="2 3" key="1">
    <citation type="journal article" date="2017" name="Nat. Commun.">
        <title>In situ click chemistry generation of cyclooxygenase-2 inhibitors.</title>
        <authorList>
            <person name="Bhardwaj A."/>
            <person name="Kaur J."/>
            <person name="Wuest M."/>
            <person name="Wuest F."/>
        </authorList>
    </citation>
    <scope>NUCLEOTIDE SEQUENCE [LARGE SCALE GENOMIC DNA]</scope>
    <source>
        <strain evidence="2">S2_018_000_R2_106</strain>
    </source>
</reference>
<dbReference type="Proteomes" id="UP000320948">
    <property type="component" value="Unassembled WGS sequence"/>
</dbReference>
<evidence type="ECO:0000313" key="2">
    <source>
        <dbReference type="EMBL" id="TKW61923.1"/>
    </source>
</evidence>
<evidence type="ECO:0000313" key="3">
    <source>
        <dbReference type="Proteomes" id="UP000320948"/>
    </source>
</evidence>
<organism evidence="2 3">
    <name type="scientific">Blastochloris viridis</name>
    <name type="common">Rhodopseudomonas viridis</name>
    <dbReference type="NCBI Taxonomy" id="1079"/>
    <lineage>
        <taxon>Bacteria</taxon>
        <taxon>Pseudomonadati</taxon>
        <taxon>Pseudomonadota</taxon>
        <taxon>Alphaproteobacteria</taxon>
        <taxon>Hyphomicrobiales</taxon>
        <taxon>Blastochloridaceae</taxon>
        <taxon>Blastochloris</taxon>
    </lineage>
</organism>
<evidence type="ECO:0000259" key="1">
    <source>
        <dbReference type="Pfam" id="PF10135"/>
    </source>
</evidence>
<dbReference type="Pfam" id="PF10135">
    <property type="entry name" value="Rod-binding"/>
    <property type="match status" value="1"/>
</dbReference>